<dbReference type="GO" id="GO:0008270">
    <property type="term" value="F:zinc ion binding"/>
    <property type="evidence" value="ECO:0007669"/>
    <property type="project" value="UniProtKB-KW"/>
</dbReference>
<dbReference type="GO" id="GO:0003676">
    <property type="term" value="F:nucleic acid binding"/>
    <property type="evidence" value="ECO:0007669"/>
    <property type="project" value="InterPro"/>
</dbReference>
<dbReference type="PANTHER" id="PTHR34676:SF17">
    <property type="entry name" value="OS06G0684500 PROTEIN"/>
    <property type="match status" value="1"/>
</dbReference>
<evidence type="ECO:0000256" key="2">
    <source>
        <dbReference type="SAM" id="Coils"/>
    </source>
</evidence>
<feature type="compositionally biased region" description="Basic and acidic residues" evidence="3">
    <location>
        <begin position="361"/>
        <end position="374"/>
    </location>
</feature>
<keyword evidence="4" id="KW-1133">Transmembrane helix</keyword>
<dbReference type="InterPro" id="IPR001878">
    <property type="entry name" value="Znf_CCHC"/>
</dbReference>
<feature type="region of interest" description="Disordered" evidence="3">
    <location>
        <begin position="298"/>
        <end position="381"/>
    </location>
</feature>
<feature type="compositionally biased region" description="Basic and acidic residues" evidence="3">
    <location>
        <begin position="298"/>
        <end position="341"/>
    </location>
</feature>
<dbReference type="Pfam" id="PF00098">
    <property type="entry name" value="zf-CCHC"/>
    <property type="match status" value="1"/>
</dbReference>
<dbReference type="Proteomes" id="UP000280104">
    <property type="component" value="Chromosome II"/>
</dbReference>
<feature type="coiled-coil region" evidence="2">
    <location>
        <begin position="452"/>
        <end position="521"/>
    </location>
</feature>
<reference evidence="6 7" key="1">
    <citation type="submission" date="2018-05" db="EMBL/GenBank/DDBJ databases">
        <authorList>
            <person name="Thind KAUR A."/>
        </authorList>
    </citation>
    <scope>NUCLEOTIDE SEQUENCE [LARGE SCALE GENOMIC DNA]</scope>
</reference>
<name>A0A7H4LF80_WHEAT</name>
<keyword evidence="4" id="KW-0472">Membrane</keyword>
<protein>
    <recommendedName>
        <fullName evidence="5">CCHC-type domain-containing protein</fullName>
    </recommendedName>
</protein>
<dbReference type="Gene3D" id="4.10.60.10">
    <property type="entry name" value="Zinc finger, CCHC-type"/>
    <property type="match status" value="1"/>
</dbReference>
<dbReference type="EMBL" id="LS480641">
    <property type="protein sequence ID" value="SPT17268.1"/>
    <property type="molecule type" value="Genomic_DNA"/>
</dbReference>
<dbReference type="InterPro" id="IPR036875">
    <property type="entry name" value="Znf_CCHC_sf"/>
</dbReference>
<gene>
    <name evidence="6" type="ORF">CAMPLR22A2D_LOCUS1874</name>
</gene>
<keyword evidence="4" id="KW-0812">Transmembrane</keyword>
<dbReference type="SUPFAM" id="SSF57756">
    <property type="entry name" value="Retrovirus zinc finger-like domains"/>
    <property type="match status" value="1"/>
</dbReference>
<dbReference type="AlphaFoldDB" id="A0A7H4LF80"/>
<keyword evidence="1" id="KW-0479">Metal-binding</keyword>
<evidence type="ECO:0000256" key="4">
    <source>
        <dbReference type="SAM" id="Phobius"/>
    </source>
</evidence>
<dbReference type="PANTHER" id="PTHR34676">
    <property type="entry name" value="DUF4219 DOMAIN-CONTAINING PROTEIN-RELATED"/>
    <property type="match status" value="1"/>
</dbReference>
<feature type="transmembrane region" description="Helical" evidence="4">
    <location>
        <begin position="560"/>
        <end position="580"/>
    </location>
</feature>
<evidence type="ECO:0000256" key="1">
    <source>
        <dbReference type="PROSITE-ProRule" id="PRU00047"/>
    </source>
</evidence>
<feature type="domain" description="CCHC-type" evidence="5">
    <location>
        <begin position="278"/>
        <end position="291"/>
    </location>
</feature>
<accession>A0A7H4LF80</accession>
<dbReference type="SMART" id="SM00343">
    <property type="entry name" value="ZnF_C2HC"/>
    <property type="match status" value="1"/>
</dbReference>
<organism evidence="6 7">
    <name type="scientific">Triticum aestivum</name>
    <name type="common">Wheat</name>
    <dbReference type="NCBI Taxonomy" id="4565"/>
    <lineage>
        <taxon>Eukaryota</taxon>
        <taxon>Viridiplantae</taxon>
        <taxon>Streptophyta</taxon>
        <taxon>Embryophyta</taxon>
        <taxon>Tracheophyta</taxon>
        <taxon>Spermatophyta</taxon>
        <taxon>Magnoliopsida</taxon>
        <taxon>Liliopsida</taxon>
        <taxon>Poales</taxon>
        <taxon>Poaceae</taxon>
        <taxon>BOP clade</taxon>
        <taxon>Pooideae</taxon>
        <taxon>Triticodae</taxon>
        <taxon>Triticeae</taxon>
        <taxon>Triticinae</taxon>
        <taxon>Triticum</taxon>
    </lineage>
</organism>
<keyword evidence="1" id="KW-0862">Zinc</keyword>
<keyword evidence="1" id="KW-0863">Zinc-finger</keyword>
<evidence type="ECO:0000313" key="7">
    <source>
        <dbReference type="Proteomes" id="UP000280104"/>
    </source>
</evidence>
<dbReference type="PROSITE" id="PS50158">
    <property type="entry name" value="ZF_CCHC"/>
    <property type="match status" value="1"/>
</dbReference>
<proteinExistence type="predicted"/>
<keyword evidence="2" id="KW-0175">Coiled coil</keyword>
<evidence type="ECO:0000256" key="3">
    <source>
        <dbReference type="SAM" id="MobiDB-lite"/>
    </source>
</evidence>
<feature type="compositionally biased region" description="Basic and acidic residues" evidence="3">
    <location>
        <begin position="255"/>
        <end position="277"/>
    </location>
</feature>
<dbReference type="Pfam" id="PF14223">
    <property type="entry name" value="Retrotran_gag_2"/>
    <property type="match status" value="1"/>
</dbReference>
<evidence type="ECO:0000259" key="5">
    <source>
        <dbReference type="PROSITE" id="PS50158"/>
    </source>
</evidence>
<feature type="region of interest" description="Disordered" evidence="3">
    <location>
        <begin position="254"/>
        <end position="283"/>
    </location>
</feature>
<evidence type="ECO:0000313" key="6">
    <source>
        <dbReference type="EMBL" id="SPT17268.1"/>
    </source>
</evidence>
<sequence length="586" mass="67836">MASSEGNYHRRGPYFDGTNFVSWKHKMKMHILGHNPAVWVIVCIGLQGEFFDGREPNREATAKELKMLQYNAQACDILFNGLCPEEFNKISRLENAKEIWDTLIDIHEGTDSVKESKLDVLQSQLDKFKMKDGEGVAEMYSMLALITNEIAGLGSEEMTDRFIIKKILRALDGKYDTVCTLIQIMPNYKDLKPTEVIGRIVAHEMSLKDKEELHNKSSGAYKASCDAPTSSSEKQTFNEELSLMVKNFNKFYKSRSKERSSKSRSYNDKISSSRERNCYNCGRPGHYSNECMAPYKRREYSPKRRSRREESPPRERRSRDDRYERRPSRRSKDLERKDKSSRSYTKRRHQAHVGEWVSGSDSDHHSERSYRSDSEYTQDESVTGLALVSTNSYDIFDSPNEGIGRCFMAKGPKVTHPEYVDFNSDEDDLLGDDDLLVDNSSYENYGELANDHANQDKTNDDDNKEIERLTKELNTLKLAHETTLEDHRELLKTHEKLRFEKLNLEQEQEFLKAINDDLRKKSSSYIAKRLLLSTYMPQLNLATRTRKVLLVVTTIMQNPILLLLVVLLIPLMILLAKLHLRNKIAY</sequence>